<feature type="transmembrane region" description="Helical" evidence="1">
    <location>
        <begin position="187"/>
        <end position="209"/>
    </location>
</feature>
<keyword evidence="2" id="KW-0560">Oxidoreductase</keyword>
<accession>A0A0N0UWT4</accession>
<keyword evidence="1" id="KW-1133">Transmembrane helix</keyword>
<protein>
    <submittedName>
        <fullName evidence="2">Beta-carotene 15,15'-monooxygenase</fullName>
    </submittedName>
</protein>
<gene>
    <name evidence="2" type="ORF">ADM90_12120</name>
</gene>
<proteinExistence type="predicted"/>
<feature type="transmembrane region" description="Helical" evidence="1">
    <location>
        <begin position="67"/>
        <end position="85"/>
    </location>
</feature>
<keyword evidence="2" id="KW-0503">Monooxygenase</keyword>
<keyword evidence="1" id="KW-0472">Membrane</keyword>
<dbReference type="OrthoDB" id="875405at2"/>
<dbReference type="Proteomes" id="UP000037977">
    <property type="component" value="Unassembled WGS sequence"/>
</dbReference>
<evidence type="ECO:0000256" key="1">
    <source>
        <dbReference type="SAM" id="Phobius"/>
    </source>
</evidence>
<evidence type="ECO:0000313" key="3">
    <source>
        <dbReference type="Proteomes" id="UP000037977"/>
    </source>
</evidence>
<dbReference type="EMBL" id="LGCI01000007">
    <property type="protein sequence ID" value="KOY82035.1"/>
    <property type="molecule type" value="Genomic_DNA"/>
</dbReference>
<name>A0A0N0UWT4_9BACI</name>
<feature type="transmembrane region" description="Helical" evidence="1">
    <location>
        <begin position="12"/>
        <end position="35"/>
    </location>
</feature>
<feature type="transmembrane region" description="Helical" evidence="1">
    <location>
        <begin position="41"/>
        <end position="60"/>
    </location>
</feature>
<evidence type="ECO:0000313" key="2">
    <source>
        <dbReference type="EMBL" id="KOY82035.1"/>
    </source>
</evidence>
<dbReference type="STRING" id="33935.ADM90_12120"/>
<feature type="transmembrane region" description="Helical" evidence="1">
    <location>
        <begin position="97"/>
        <end position="119"/>
    </location>
</feature>
<keyword evidence="3" id="KW-1185">Reference proteome</keyword>
<reference evidence="2 3" key="1">
    <citation type="submission" date="2015-07" db="EMBL/GenBank/DDBJ databases">
        <title>Genome sequencing project for genomic taxonomy and phylogenomics of Bacillus-like bacteria.</title>
        <authorList>
            <person name="Liu B."/>
            <person name="Wang J."/>
            <person name="Zhu Y."/>
            <person name="Liu G."/>
            <person name="Chen Q."/>
            <person name="Chen Z."/>
            <person name="Che J."/>
            <person name="Ge C."/>
            <person name="Shi H."/>
            <person name="Pan Z."/>
            <person name="Liu X."/>
        </authorList>
    </citation>
    <scope>NUCLEOTIDE SEQUENCE [LARGE SCALE GENOMIC DNA]</scope>
    <source>
        <strain evidence="2 3">DSM 54</strain>
    </source>
</reference>
<organism evidence="2 3">
    <name type="scientific">Lysinibacillus macroides</name>
    <dbReference type="NCBI Taxonomy" id="33935"/>
    <lineage>
        <taxon>Bacteria</taxon>
        <taxon>Bacillati</taxon>
        <taxon>Bacillota</taxon>
        <taxon>Bacilli</taxon>
        <taxon>Bacillales</taxon>
        <taxon>Bacillaceae</taxon>
        <taxon>Lysinibacillus</taxon>
    </lineage>
</organism>
<dbReference type="AlphaFoldDB" id="A0A0N0UWT4"/>
<sequence>MSWIEKSKPIWLILVIFVLSGNYMLYQTSLGINLLPDEAQAVVLGSLLDLMICFPLFMILYRNKFSLKALIALVAFGCILLRLIVPTELLAPYAMITWSGIVVEGCLVLVECLLIVTLLRYMPKIIHDVKENQLPTLFAFSQAVGKYVKQHPIIQVICSEMLVLYYAFGSWRQAVPKGLTLYKKSNYMAFQIMIIHAIIVETIGIHYWLHTKAPIVSIVLLIFNIYSVIFFLADLQAMRLNPIFIDKKSMYLSLGLIKRAKIDLDNIAAIIDDSELLAQKRSKETIDFILRDFESVQPDFIVQLKQPVTVTFMIGIEKKYQYIAIKSDNPTELKEALAKNKVRF</sequence>
<dbReference type="PATRIC" id="fig|33935.3.peg.1619"/>
<feature type="transmembrane region" description="Helical" evidence="1">
    <location>
        <begin position="215"/>
        <end position="233"/>
    </location>
</feature>
<keyword evidence="1" id="KW-0812">Transmembrane</keyword>
<dbReference type="GO" id="GO:0004497">
    <property type="term" value="F:monooxygenase activity"/>
    <property type="evidence" value="ECO:0007669"/>
    <property type="project" value="UniProtKB-KW"/>
</dbReference>
<comment type="caution">
    <text evidence="2">The sequence shown here is derived from an EMBL/GenBank/DDBJ whole genome shotgun (WGS) entry which is preliminary data.</text>
</comment>
<dbReference type="RefSeq" id="WP_053995263.1">
    <property type="nucleotide sequence ID" value="NZ_CP065643.1"/>
</dbReference>